<dbReference type="EMBL" id="NCKW01008598">
    <property type="protein sequence ID" value="POM67860.1"/>
    <property type="molecule type" value="Genomic_DNA"/>
</dbReference>
<dbReference type="PANTHER" id="PTHR20929:SF11">
    <property type="entry name" value="DYNEIN AXONEMAL INTERMEDIATE CHAIN 7"/>
    <property type="match status" value="1"/>
</dbReference>
<feature type="non-terminal residue" evidence="2">
    <location>
        <position position="1"/>
    </location>
</feature>
<sequence>AKGSSRNKRVEFSELGVNVDLPKAVITQSLALRVTRWPFDAFSSLSDGGGNDVALGGVFSLELLAVPSPPKRARGWVMREVPDAREQLKRLHYPLDATKAANETPRIGWWDATHMRWEEEGVTDIVFQEDTNSLEALRKNAMPPGELLTRLGRAGIDLCPPLELSNEGSNRDVKQASTRVGFVTKCKILEDRVIDEIASVVAGFEVTDGNDNAVWGRTNGGAAMRWPGTIGNSKQIVFSVKEMSWPYMTDEYESTQQQVREDEVINSATSATRVLVLAEVDDEASGGVKFRLDRKRNDADSLSTTTALCEGGNETIDEDEDIYDTHVHLRRALDEISSPDARDRMDNSHVLFELTLQKMLRLLRLLSYSQPPPLGGHLNSEEERDKAVSATTKTPEPIIKTQEEPQSGILGLEEGEASAVMIPT</sequence>
<gene>
    <name evidence="2" type="ORF">PHPALM_16057</name>
</gene>
<dbReference type="PANTHER" id="PTHR20929">
    <property type="entry name" value="LUNG ADENOMA SUSCEPTIBILITY 1-RELATED"/>
    <property type="match status" value="1"/>
</dbReference>
<name>A0A2P4XQL4_9STRA</name>
<organism evidence="2 3">
    <name type="scientific">Phytophthora palmivora</name>
    <dbReference type="NCBI Taxonomy" id="4796"/>
    <lineage>
        <taxon>Eukaryota</taxon>
        <taxon>Sar</taxon>
        <taxon>Stramenopiles</taxon>
        <taxon>Oomycota</taxon>
        <taxon>Peronosporomycetes</taxon>
        <taxon>Peronosporales</taxon>
        <taxon>Peronosporaceae</taxon>
        <taxon>Phytophthora</taxon>
    </lineage>
</organism>
<evidence type="ECO:0000313" key="3">
    <source>
        <dbReference type="Proteomes" id="UP000237271"/>
    </source>
</evidence>
<dbReference type="GO" id="GO:0008017">
    <property type="term" value="F:microtubule binding"/>
    <property type="evidence" value="ECO:0007669"/>
    <property type="project" value="TreeGrafter"/>
</dbReference>
<dbReference type="OrthoDB" id="297923at2759"/>
<dbReference type="AlphaFoldDB" id="A0A2P4XQL4"/>
<dbReference type="Proteomes" id="UP000237271">
    <property type="component" value="Unassembled WGS sequence"/>
</dbReference>
<reference evidence="2 3" key="1">
    <citation type="journal article" date="2017" name="Genome Biol. Evol.">
        <title>Phytophthora megakarya and P. palmivora, closely related causal agents of cacao black pod rot, underwent increases in genome sizes and gene numbers by different mechanisms.</title>
        <authorList>
            <person name="Ali S.S."/>
            <person name="Shao J."/>
            <person name="Lary D.J."/>
            <person name="Kronmiller B."/>
            <person name="Shen D."/>
            <person name="Strem M.D."/>
            <person name="Amoako-Attah I."/>
            <person name="Akrofi A.Y."/>
            <person name="Begoude B.A."/>
            <person name="Ten Hoopen G.M."/>
            <person name="Coulibaly K."/>
            <person name="Kebe B.I."/>
            <person name="Melnick R.L."/>
            <person name="Guiltinan M.J."/>
            <person name="Tyler B.M."/>
            <person name="Meinhardt L.W."/>
            <person name="Bailey B.A."/>
        </authorList>
    </citation>
    <scope>NUCLEOTIDE SEQUENCE [LARGE SCALE GENOMIC DNA]</scope>
    <source>
        <strain evidence="3">sbr112.9</strain>
    </source>
</reference>
<accession>A0A2P4XQL4</accession>
<keyword evidence="3" id="KW-1185">Reference proteome</keyword>
<proteinExistence type="predicted"/>
<evidence type="ECO:0000313" key="2">
    <source>
        <dbReference type="EMBL" id="POM67860.1"/>
    </source>
</evidence>
<dbReference type="InterPro" id="IPR023247">
    <property type="entry name" value="IC97/Dnai7-like"/>
</dbReference>
<protein>
    <submittedName>
        <fullName evidence="2">Uncharacterized protein</fullName>
    </submittedName>
</protein>
<evidence type="ECO:0000256" key="1">
    <source>
        <dbReference type="SAM" id="MobiDB-lite"/>
    </source>
</evidence>
<dbReference type="GO" id="GO:0005930">
    <property type="term" value="C:axoneme"/>
    <property type="evidence" value="ECO:0007669"/>
    <property type="project" value="TreeGrafter"/>
</dbReference>
<dbReference type="GO" id="GO:0048487">
    <property type="term" value="F:beta-tubulin binding"/>
    <property type="evidence" value="ECO:0007669"/>
    <property type="project" value="TreeGrafter"/>
</dbReference>
<feature type="region of interest" description="Disordered" evidence="1">
    <location>
        <begin position="372"/>
        <end position="394"/>
    </location>
</feature>
<comment type="caution">
    <text evidence="2">The sequence shown here is derived from an EMBL/GenBank/DDBJ whole genome shotgun (WGS) entry which is preliminary data.</text>
</comment>